<sequence>MDRWEVHSFPCLPICNPPTPLVTAAPTEHARPRISRHPGHAKTVDNPTPPSIHRSGVRAYAELRDGPAGNRRPPTPLPATSACRLCARRHYHPRASLPCSRLPLAPTPPHCRPIKRPSLPRPFPHHTPATFHCFSPPQPIVGEHSAGG</sequence>
<comment type="caution">
    <text evidence="2">The sequence shown here is derived from an EMBL/GenBank/DDBJ whole genome shotgun (WGS) entry which is preliminary data.</text>
</comment>
<keyword evidence="3" id="KW-1185">Reference proteome</keyword>
<feature type="region of interest" description="Disordered" evidence="1">
    <location>
        <begin position="32"/>
        <end position="56"/>
    </location>
</feature>
<evidence type="ECO:0000313" key="3">
    <source>
        <dbReference type="Proteomes" id="UP000479710"/>
    </source>
</evidence>
<dbReference type="Proteomes" id="UP000479710">
    <property type="component" value="Unassembled WGS sequence"/>
</dbReference>
<gene>
    <name evidence="2" type="ORF">E2562_031150</name>
</gene>
<evidence type="ECO:0000313" key="2">
    <source>
        <dbReference type="EMBL" id="KAF0935203.1"/>
    </source>
</evidence>
<dbReference type="AlphaFoldDB" id="A0A6G1FEG6"/>
<proteinExistence type="predicted"/>
<reference evidence="2 3" key="1">
    <citation type="submission" date="2019-11" db="EMBL/GenBank/DDBJ databases">
        <title>Whole genome sequence of Oryza granulata.</title>
        <authorList>
            <person name="Li W."/>
        </authorList>
    </citation>
    <scope>NUCLEOTIDE SEQUENCE [LARGE SCALE GENOMIC DNA]</scope>
    <source>
        <strain evidence="3">cv. Menghai</strain>
        <tissue evidence="2">Leaf</tissue>
    </source>
</reference>
<accession>A0A6G1FEG6</accession>
<organism evidence="2 3">
    <name type="scientific">Oryza meyeriana var. granulata</name>
    <dbReference type="NCBI Taxonomy" id="110450"/>
    <lineage>
        <taxon>Eukaryota</taxon>
        <taxon>Viridiplantae</taxon>
        <taxon>Streptophyta</taxon>
        <taxon>Embryophyta</taxon>
        <taxon>Tracheophyta</taxon>
        <taxon>Spermatophyta</taxon>
        <taxon>Magnoliopsida</taxon>
        <taxon>Liliopsida</taxon>
        <taxon>Poales</taxon>
        <taxon>Poaceae</taxon>
        <taxon>BOP clade</taxon>
        <taxon>Oryzoideae</taxon>
        <taxon>Oryzeae</taxon>
        <taxon>Oryzinae</taxon>
        <taxon>Oryza</taxon>
        <taxon>Oryza meyeriana</taxon>
    </lineage>
</organism>
<evidence type="ECO:0000256" key="1">
    <source>
        <dbReference type="SAM" id="MobiDB-lite"/>
    </source>
</evidence>
<dbReference type="EMBL" id="SPHZ02000001">
    <property type="protein sequence ID" value="KAF0935203.1"/>
    <property type="molecule type" value="Genomic_DNA"/>
</dbReference>
<protein>
    <submittedName>
        <fullName evidence="2">Uncharacterized protein</fullName>
    </submittedName>
</protein>
<name>A0A6G1FEG6_9ORYZ</name>